<evidence type="ECO:0000256" key="2">
    <source>
        <dbReference type="ARBA" id="ARBA00007977"/>
    </source>
</evidence>
<evidence type="ECO:0000256" key="7">
    <source>
        <dbReference type="SAM" id="MobiDB-lite"/>
    </source>
</evidence>
<keyword evidence="5 8" id="KW-1133">Transmembrane helix</keyword>
<feature type="transmembrane region" description="Helical" evidence="8">
    <location>
        <begin position="236"/>
        <end position="252"/>
    </location>
</feature>
<keyword evidence="4 8" id="KW-0812">Transmembrane</keyword>
<feature type="transmembrane region" description="Helical" evidence="8">
    <location>
        <begin position="139"/>
        <end position="156"/>
    </location>
</feature>
<feature type="transmembrane region" description="Helical" evidence="8">
    <location>
        <begin position="109"/>
        <end position="127"/>
    </location>
</feature>
<keyword evidence="3" id="KW-1003">Cell membrane</keyword>
<feature type="transmembrane region" description="Helical" evidence="8">
    <location>
        <begin position="290"/>
        <end position="312"/>
    </location>
</feature>
<comment type="subcellular location">
    <subcellularLocation>
        <location evidence="1">Cell membrane</location>
        <topology evidence="1">Multi-pass membrane protein</topology>
    </subcellularLocation>
</comment>
<feature type="transmembrane region" description="Helical" evidence="8">
    <location>
        <begin position="264"/>
        <end position="284"/>
    </location>
</feature>
<feature type="transmembrane region" description="Helical" evidence="8">
    <location>
        <begin position="54"/>
        <end position="73"/>
    </location>
</feature>
<feature type="transmembrane region" description="Helical" evidence="8">
    <location>
        <begin position="168"/>
        <end position="189"/>
    </location>
</feature>
<dbReference type="RefSeq" id="WP_035959280.1">
    <property type="nucleotide sequence ID" value="NZ_JROM01000003.1"/>
</dbReference>
<dbReference type="PANTHER" id="PTHR30106:SF2">
    <property type="entry name" value="UPF0324 INNER MEMBRANE PROTEIN YEIH"/>
    <property type="match status" value="1"/>
</dbReference>
<feature type="compositionally biased region" description="Low complexity" evidence="7">
    <location>
        <begin position="1"/>
        <end position="17"/>
    </location>
</feature>
<feature type="transmembrane region" description="Helical" evidence="8">
    <location>
        <begin position="210"/>
        <end position="230"/>
    </location>
</feature>
<proteinExistence type="inferred from homology"/>
<dbReference type="Pfam" id="PF03601">
    <property type="entry name" value="Cons_hypoth698"/>
    <property type="match status" value="1"/>
</dbReference>
<gene>
    <name evidence="9" type="ORF">AS25_00480</name>
</gene>
<evidence type="ECO:0000313" key="10">
    <source>
        <dbReference type="Proteomes" id="UP000030664"/>
    </source>
</evidence>
<reference evidence="9 10" key="1">
    <citation type="submission" date="2014-09" db="EMBL/GenBank/DDBJ databases">
        <title>High-quality draft genome sequence of Kocuria marina SO9-6, an actinobacterium isolated from a copper mine.</title>
        <authorList>
            <person name="Castro D.B."/>
            <person name="Pereira L.B."/>
            <person name="Silva M.V."/>
            <person name="Silva B.P."/>
            <person name="Zanardi B.R."/>
            <person name="Carlos C."/>
            <person name="Belgini D.R."/>
            <person name="Limache E.G."/>
            <person name="Lacerda G.V."/>
            <person name="Nery M.B."/>
            <person name="Gomes M.B."/>
            <person name="Souza S."/>
            <person name="Silva T.M."/>
            <person name="Rodrigues V.D."/>
            <person name="Paulino L.C."/>
            <person name="Vicentini R."/>
            <person name="Ferraz L.F."/>
            <person name="Ottoboni L.M."/>
        </authorList>
    </citation>
    <scope>NUCLEOTIDE SEQUENCE [LARGE SCALE GENOMIC DNA]</scope>
    <source>
        <strain evidence="9 10">SO9-6</strain>
    </source>
</reference>
<dbReference type="Proteomes" id="UP000030664">
    <property type="component" value="Unassembled WGS sequence"/>
</dbReference>
<evidence type="ECO:0000256" key="1">
    <source>
        <dbReference type="ARBA" id="ARBA00004651"/>
    </source>
</evidence>
<dbReference type="eggNOG" id="COG2855">
    <property type="taxonomic scope" value="Bacteria"/>
</dbReference>
<dbReference type="GO" id="GO:0005886">
    <property type="term" value="C:plasma membrane"/>
    <property type="evidence" value="ECO:0007669"/>
    <property type="project" value="UniProtKB-SubCell"/>
</dbReference>
<dbReference type="STRING" id="223184.AS25_00480"/>
<name>A0A0B0DDV1_9MICC</name>
<evidence type="ECO:0000256" key="8">
    <source>
        <dbReference type="SAM" id="Phobius"/>
    </source>
</evidence>
<organism evidence="9 10">
    <name type="scientific">Kocuria marina</name>
    <dbReference type="NCBI Taxonomy" id="223184"/>
    <lineage>
        <taxon>Bacteria</taxon>
        <taxon>Bacillati</taxon>
        <taxon>Actinomycetota</taxon>
        <taxon>Actinomycetes</taxon>
        <taxon>Micrococcales</taxon>
        <taxon>Micrococcaceae</taxon>
        <taxon>Kocuria</taxon>
    </lineage>
</organism>
<feature type="transmembrane region" description="Helical" evidence="8">
    <location>
        <begin position="85"/>
        <end position="103"/>
    </location>
</feature>
<comment type="caution">
    <text evidence="9">The sequence shown here is derived from an EMBL/GenBank/DDBJ whole genome shotgun (WGS) entry which is preliminary data.</text>
</comment>
<evidence type="ECO:0000256" key="5">
    <source>
        <dbReference type="ARBA" id="ARBA00022989"/>
    </source>
</evidence>
<dbReference type="AlphaFoldDB" id="A0A0B0DDV1"/>
<dbReference type="EMBL" id="JROM01000003">
    <property type="protein sequence ID" value="KHE75588.1"/>
    <property type="molecule type" value="Genomic_DNA"/>
</dbReference>
<dbReference type="InterPro" id="IPR018383">
    <property type="entry name" value="UPF0324_pro"/>
</dbReference>
<protein>
    <submittedName>
        <fullName evidence="9">Membrane protein</fullName>
    </submittedName>
</protein>
<accession>A0A0B0DDV1</accession>
<evidence type="ECO:0000313" key="9">
    <source>
        <dbReference type="EMBL" id="KHE75588.1"/>
    </source>
</evidence>
<dbReference type="PANTHER" id="PTHR30106">
    <property type="entry name" value="INNER MEMBRANE PROTEIN YEIH-RELATED"/>
    <property type="match status" value="1"/>
</dbReference>
<feature type="region of interest" description="Disordered" evidence="7">
    <location>
        <begin position="1"/>
        <end position="23"/>
    </location>
</feature>
<keyword evidence="6 8" id="KW-0472">Membrane</keyword>
<feature type="transmembrane region" description="Helical" evidence="8">
    <location>
        <begin position="324"/>
        <end position="346"/>
    </location>
</feature>
<evidence type="ECO:0000256" key="3">
    <source>
        <dbReference type="ARBA" id="ARBA00022475"/>
    </source>
</evidence>
<sequence>MPVAGATTPAPQAAPGTERQPGSRGAVLPGLAFCAAGMVVSLVLGWWIPGVSPLLIAIVVGALIANVARLPRVLAPGIAVAAKRILRVGIILLGLTVSLQDIAGLGFEMIAVIVVVVSVGILTTVWIGGLMGVPRAQRLLIACGFSICGAAAVAAMDGVTDSEDEDVATAVGLVVLYGSLMIPVIPLLSGVLGLTEHQAGLWAGGSIHEVAQVVAAGGAIGSAALASAVLVKLTRVVMLAPIMTIVGIRARRSGTAARNGKRPPIVPLFVVGFVLAVLVASSGVVPEPALGALGTLETWCLSMAMFALGLGVKAKELVRVGFKPVLLGAISTVVVATTALGGMLVVT</sequence>
<evidence type="ECO:0000256" key="6">
    <source>
        <dbReference type="ARBA" id="ARBA00023136"/>
    </source>
</evidence>
<comment type="similarity">
    <text evidence="2">Belongs to the UPF0324 family.</text>
</comment>
<evidence type="ECO:0000256" key="4">
    <source>
        <dbReference type="ARBA" id="ARBA00022692"/>
    </source>
</evidence>